<feature type="domain" description="Flp pilus assembly protein RcpC/CpaB" evidence="3">
    <location>
        <begin position="107"/>
        <end position="210"/>
    </location>
</feature>
<dbReference type="OrthoDB" id="281109at2"/>
<feature type="coiled-coil region" evidence="1">
    <location>
        <begin position="227"/>
        <end position="261"/>
    </location>
</feature>
<gene>
    <name evidence="4" type="ORF">OJF2_28410</name>
</gene>
<dbReference type="InterPro" id="IPR031571">
    <property type="entry name" value="RcpC_dom"/>
</dbReference>
<organism evidence="4 5">
    <name type="scientific">Aquisphaera giovannonii</name>
    <dbReference type="NCBI Taxonomy" id="406548"/>
    <lineage>
        <taxon>Bacteria</taxon>
        <taxon>Pseudomonadati</taxon>
        <taxon>Planctomycetota</taxon>
        <taxon>Planctomycetia</taxon>
        <taxon>Isosphaerales</taxon>
        <taxon>Isosphaeraceae</taxon>
        <taxon>Aquisphaera</taxon>
    </lineage>
</organism>
<dbReference type="AlphaFoldDB" id="A0A5B9W2N5"/>
<evidence type="ECO:0000313" key="5">
    <source>
        <dbReference type="Proteomes" id="UP000324233"/>
    </source>
</evidence>
<evidence type="ECO:0000256" key="1">
    <source>
        <dbReference type="SAM" id="Coils"/>
    </source>
</evidence>
<dbReference type="InterPro" id="IPR017592">
    <property type="entry name" value="Pilus_assmbl_Flp-typ_CpaB"/>
</dbReference>
<dbReference type="Pfam" id="PF16976">
    <property type="entry name" value="RcpC"/>
    <property type="match status" value="1"/>
</dbReference>
<proteinExistence type="predicted"/>
<reference evidence="4 5" key="1">
    <citation type="submission" date="2019-08" db="EMBL/GenBank/DDBJ databases">
        <title>Deep-cultivation of Planctomycetes and their phenomic and genomic characterization uncovers novel biology.</title>
        <authorList>
            <person name="Wiegand S."/>
            <person name="Jogler M."/>
            <person name="Boedeker C."/>
            <person name="Pinto D."/>
            <person name="Vollmers J."/>
            <person name="Rivas-Marin E."/>
            <person name="Kohn T."/>
            <person name="Peeters S.H."/>
            <person name="Heuer A."/>
            <person name="Rast P."/>
            <person name="Oberbeckmann S."/>
            <person name="Bunk B."/>
            <person name="Jeske O."/>
            <person name="Meyerdierks A."/>
            <person name="Storesund J.E."/>
            <person name="Kallscheuer N."/>
            <person name="Luecker S."/>
            <person name="Lage O.M."/>
            <person name="Pohl T."/>
            <person name="Merkel B.J."/>
            <person name="Hornburger P."/>
            <person name="Mueller R.-W."/>
            <person name="Bruemmer F."/>
            <person name="Labrenz M."/>
            <person name="Spormann A.M."/>
            <person name="Op den Camp H."/>
            <person name="Overmann J."/>
            <person name="Amann R."/>
            <person name="Jetten M.S.M."/>
            <person name="Mascher T."/>
            <person name="Medema M.H."/>
            <person name="Devos D.P."/>
            <person name="Kaster A.-K."/>
            <person name="Ovreas L."/>
            <person name="Rohde M."/>
            <person name="Galperin M.Y."/>
            <person name="Jogler C."/>
        </authorList>
    </citation>
    <scope>NUCLEOTIDE SEQUENCE [LARGE SCALE GENOMIC DNA]</scope>
    <source>
        <strain evidence="4 5">OJF2</strain>
    </source>
</reference>
<dbReference type="CDD" id="cd11614">
    <property type="entry name" value="SAF_CpaB_FlgA_like"/>
    <property type="match status" value="1"/>
</dbReference>
<dbReference type="KEGG" id="agv:OJF2_28410"/>
<evidence type="ECO:0000256" key="2">
    <source>
        <dbReference type="SAM" id="MobiDB-lite"/>
    </source>
</evidence>
<evidence type="ECO:0000259" key="3">
    <source>
        <dbReference type="Pfam" id="PF16976"/>
    </source>
</evidence>
<sequence>MNGRSLMVLGLAVVLGLGAMVVTMKYMGRPPEAVEETQEVLVAARDFKEEELLKADMVKVERMSKKSIPPGAFAAFKDVEDRWVRTAMLEGDLIVDKKLGPKGTPPGLVANIPKGMRAFAVEVNEQSGVSGFVLPGHRVDVIRYEAPQSGKPSHAEMILQNVLVLASGQVFTRPEEKALQNHTVTLAVTPEQASVLVAAKANGPLSLSLRGVNDQEVVARPKEAPEVKSLRDDLEKERQARARLEKDNEEIRQALAKTRSGPTPEELAAVRDSLEKERQKGLEREKDLRSMKLAWQKYVAENPPEERLARYAYVYRPLQENNARSDQGPSRVPLNRHAARALAKTKDREAETRLPDVLAGRPQGFGAGPAPEGPGAPAGDQAYP</sequence>
<feature type="compositionally biased region" description="Basic and acidic residues" evidence="2">
    <location>
        <begin position="344"/>
        <end position="354"/>
    </location>
</feature>
<feature type="region of interest" description="Disordered" evidence="2">
    <location>
        <begin position="322"/>
        <end position="384"/>
    </location>
</feature>
<accession>A0A5B9W2N5</accession>
<dbReference type="Proteomes" id="UP000324233">
    <property type="component" value="Chromosome"/>
</dbReference>
<dbReference type="RefSeq" id="WP_148594244.1">
    <property type="nucleotide sequence ID" value="NZ_CP042997.1"/>
</dbReference>
<keyword evidence="5" id="KW-1185">Reference proteome</keyword>
<feature type="compositionally biased region" description="Low complexity" evidence="2">
    <location>
        <begin position="368"/>
        <end position="384"/>
    </location>
</feature>
<name>A0A5B9W2N5_9BACT</name>
<protein>
    <recommendedName>
        <fullName evidence="3">Flp pilus assembly protein RcpC/CpaB domain-containing protein</fullName>
    </recommendedName>
</protein>
<evidence type="ECO:0000313" key="4">
    <source>
        <dbReference type="EMBL" id="QEH34305.1"/>
    </source>
</evidence>
<keyword evidence="1" id="KW-0175">Coiled coil</keyword>
<dbReference type="NCBIfam" id="TIGR03177">
    <property type="entry name" value="pilus_cpaB"/>
    <property type="match status" value="1"/>
</dbReference>
<dbReference type="EMBL" id="CP042997">
    <property type="protein sequence ID" value="QEH34305.1"/>
    <property type="molecule type" value="Genomic_DNA"/>
</dbReference>